<organism evidence="12 13">
    <name type="scientific">Blastococcus saxobsidens</name>
    <dbReference type="NCBI Taxonomy" id="138336"/>
    <lineage>
        <taxon>Bacteria</taxon>
        <taxon>Bacillati</taxon>
        <taxon>Actinomycetota</taxon>
        <taxon>Actinomycetes</taxon>
        <taxon>Geodermatophilales</taxon>
        <taxon>Geodermatophilaceae</taxon>
        <taxon>Blastococcus</taxon>
    </lineage>
</organism>
<keyword evidence="8 11" id="KW-0472">Membrane</keyword>
<evidence type="ECO:0000256" key="8">
    <source>
        <dbReference type="ARBA" id="ARBA00023136"/>
    </source>
</evidence>
<dbReference type="Proteomes" id="UP000479241">
    <property type="component" value="Unassembled WGS sequence"/>
</dbReference>
<keyword evidence="2" id="KW-0813">Transport</keyword>
<evidence type="ECO:0000256" key="6">
    <source>
        <dbReference type="ARBA" id="ARBA00022692"/>
    </source>
</evidence>
<evidence type="ECO:0000256" key="3">
    <source>
        <dbReference type="ARBA" id="ARBA00022475"/>
    </source>
</evidence>
<sequence length="353" mass="35989">MSDRLPAFGSARAAAPSGRRSLARSLARPSLPAVVGLVVVVAFFALRAPDLLSPFGLATVLDTAAVLGVGAVAVALLLIAGQFDLSVGVVAVSSSLLTALLIGYAGWSTWPALLVSLLAALAVGVVNGVLVVNTGLPSFLVTLATFLILQGTSQAGAQAVAGSTRVSGLDQTPGWSSASALFDGALEVGNGRFTVSILWWLALTALATWGLWRTRFGNAVFACGGARQAARELGVPVRRTTVALFCLTAAAGWLLGTFTLVRLGSVQAGGTVGILSGIDFIVIAVIGGCLLTGGYGSAIGAAIGALLYAVARQGITLAGWDTRWFQALLGVLLLVALLANGEVRRRLKSRPRS</sequence>
<reference evidence="12 13" key="1">
    <citation type="submission" date="2019-12" db="EMBL/GenBank/DDBJ databases">
        <title>the WGS of Blastococcus saxobsidens 67B17.</title>
        <authorList>
            <person name="Jiang Z."/>
        </authorList>
    </citation>
    <scope>NUCLEOTIDE SEQUENCE [LARGE SCALE GENOMIC DNA]</scope>
    <source>
        <strain evidence="12 13">67B17</strain>
    </source>
</reference>
<dbReference type="GO" id="GO:0022857">
    <property type="term" value="F:transmembrane transporter activity"/>
    <property type="evidence" value="ECO:0007669"/>
    <property type="project" value="InterPro"/>
</dbReference>
<feature type="transmembrane region" description="Helical" evidence="11">
    <location>
        <begin position="324"/>
        <end position="343"/>
    </location>
</feature>
<evidence type="ECO:0000313" key="13">
    <source>
        <dbReference type="Proteomes" id="UP000479241"/>
    </source>
</evidence>
<feature type="transmembrane region" description="Helical" evidence="11">
    <location>
        <begin position="139"/>
        <end position="161"/>
    </location>
</feature>
<feature type="transmembrane region" description="Helical" evidence="11">
    <location>
        <begin position="55"/>
        <end position="80"/>
    </location>
</feature>
<evidence type="ECO:0000256" key="9">
    <source>
        <dbReference type="ARBA" id="ARBA00035611"/>
    </source>
</evidence>
<dbReference type="InterPro" id="IPR001851">
    <property type="entry name" value="ABC_transp_permease"/>
</dbReference>
<proteinExistence type="predicted"/>
<evidence type="ECO:0000256" key="1">
    <source>
        <dbReference type="ARBA" id="ARBA00004651"/>
    </source>
</evidence>
<evidence type="ECO:0000256" key="10">
    <source>
        <dbReference type="ARBA" id="ARBA00035686"/>
    </source>
</evidence>
<feature type="transmembrane region" description="Helical" evidence="11">
    <location>
        <begin position="193"/>
        <end position="212"/>
    </location>
</feature>
<feature type="transmembrane region" description="Helical" evidence="11">
    <location>
        <begin position="273"/>
        <end position="291"/>
    </location>
</feature>
<keyword evidence="4" id="KW-0997">Cell inner membrane</keyword>
<feature type="transmembrane region" description="Helical" evidence="11">
    <location>
        <begin position="241"/>
        <end position="261"/>
    </location>
</feature>
<evidence type="ECO:0000256" key="5">
    <source>
        <dbReference type="ARBA" id="ARBA00022597"/>
    </source>
</evidence>
<comment type="subcellular location">
    <subcellularLocation>
        <location evidence="1">Cell membrane</location>
        <topology evidence="1">Multi-pass membrane protein</topology>
    </subcellularLocation>
</comment>
<evidence type="ECO:0000256" key="2">
    <source>
        <dbReference type="ARBA" id="ARBA00022448"/>
    </source>
</evidence>
<dbReference type="GO" id="GO:0005886">
    <property type="term" value="C:plasma membrane"/>
    <property type="evidence" value="ECO:0007669"/>
    <property type="project" value="UniProtKB-SubCell"/>
</dbReference>
<dbReference type="PANTHER" id="PTHR32196:SF32">
    <property type="entry name" value="XYLOSE TRANSPORT SYSTEM PERMEASE PROTEIN XYLH"/>
    <property type="match status" value="1"/>
</dbReference>
<dbReference type="AlphaFoldDB" id="A0A6L9W1T9"/>
<keyword evidence="5" id="KW-0762">Sugar transport</keyword>
<evidence type="ECO:0000256" key="11">
    <source>
        <dbReference type="SAM" id="Phobius"/>
    </source>
</evidence>
<feature type="transmembrane region" description="Helical" evidence="11">
    <location>
        <begin position="113"/>
        <end position="132"/>
    </location>
</feature>
<feature type="transmembrane region" description="Helical" evidence="11">
    <location>
        <begin position="87"/>
        <end position="107"/>
    </location>
</feature>
<protein>
    <recommendedName>
        <fullName evidence="10">Xylose transport system permease protein XylH</fullName>
    </recommendedName>
</protein>
<comment type="caution">
    <text evidence="12">The sequence shown here is derived from an EMBL/GenBank/DDBJ whole genome shotgun (WGS) entry which is preliminary data.</text>
</comment>
<keyword evidence="3" id="KW-1003">Cell membrane</keyword>
<evidence type="ECO:0000256" key="4">
    <source>
        <dbReference type="ARBA" id="ARBA00022519"/>
    </source>
</evidence>
<dbReference type="RefSeq" id="WP_163204700.1">
    <property type="nucleotide sequence ID" value="NZ_JAAGWG010000012.1"/>
</dbReference>
<dbReference type="Pfam" id="PF02653">
    <property type="entry name" value="BPD_transp_2"/>
    <property type="match status" value="1"/>
</dbReference>
<name>A0A6L9W1T9_9ACTN</name>
<feature type="transmembrane region" description="Helical" evidence="11">
    <location>
        <begin position="298"/>
        <end position="318"/>
    </location>
</feature>
<evidence type="ECO:0000313" key="12">
    <source>
        <dbReference type="EMBL" id="NEK86076.1"/>
    </source>
</evidence>
<gene>
    <name evidence="12" type="ORF">GCU60_09940</name>
</gene>
<evidence type="ECO:0000256" key="7">
    <source>
        <dbReference type="ARBA" id="ARBA00022989"/>
    </source>
</evidence>
<keyword evidence="6 11" id="KW-0812">Transmembrane</keyword>
<accession>A0A6L9W1T9</accession>
<comment type="function">
    <text evidence="9">Part of the binding-protein-dependent transport system for D-xylose. Probably responsible for the translocation of the substrate across the membrane.</text>
</comment>
<keyword evidence="7 11" id="KW-1133">Transmembrane helix</keyword>
<dbReference type="EMBL" id="JAAGWG010000012">
    <property type="protein sequence ID" value="NEK86076.1"/>
    <property type="molecule type" value="Genomic_DNA"/>
</dbReference>
<dbReference type="PANTHER" id="PTHR32196">
    <property type="entry name" value="ABC TRANSPORTER PERMEASE PROTEIN YPHD-RELATED-RELATED"/>
    <property type="match status" value="1"/>
</dbReference>
<dbReference type="CDD" id="cd06579">
    <property type="entry name" value="TM_PBP1_transp_AraH_like"/>
    <property type="match status" value="1"/>
</dbReference>
<feature type="transmembrane region" description="Helical" evidence="11">
    <location>
        <begin position="29"/>
        <end position="49"/>
    </location>
</feature>